<dbReference type="EMBL" id="JAIQCV010000008">
    <property type="protein sequence ID" value="KAH1072810.1"/>
    <property type="molecule type" value="Genomic_DNA"/>
</dbReference>
<protein>
    <submittedName>
        <fullName evidence="2">Uncharacterized protein</fullName>
    </submittedName>
</protein>
<reference evidence="2 3" key="1">
    <citation type="journal article" date="2021" name="Plant Biotechnol. J.">
        <title>Multi-omics assisted identification of the key and species-specific regulatory components of drought-tolerant mechanisms in Gossypium stocksii.</title>
        <authorList>
            <person name="Yu D."/>
            <person name="Ke L."/>
            <person name="Zhang D."/>
            <person name="Wu Y."/>
            <person name="Sun Y."/>
            <person name="Mei J."/>
            <person name="Sun J."/>
            <person name="Sun Y."/>
        </authorList>
    </citation>
    <scope>NUCLEOTIDE SEQUENCE [LARGE SCALE GENOMIC DNA]</scope>
    <source>
        <strain evidence="3">cv. E1</strain>
        <tissue evidence="2">Leaf</tissue>
    </source>
</reference>
<organism evidence="2 3">
    <name type="scientific">Gossypium stocksii</name>
    <dbReference type="NCBI Taxonomy" id="47602"/>
    <lineage>
        <taxon>Eukaryota</taxon>
        <taxon>Viridiplantae</taxon>
        <taxon>Streptophyta</taxon>
        <taxon>Embryophyta</taxon>
        <taxon>Tracheophyta</taxon>
        <taxon>Spermatophyta</taxon>
        <taxon>Magnoliopsida</taxon>
        <taxon>eudicotyledons</taxon>
        <taxon>Gunneridae</taxon>
        <taxon>Pentapetalae</taxon>
        <taxon>rosids</taxon>
        <taxon>malvids</taxon>
        <taxon>Malvales</taxon>
        <taxon>Malvaceae</taxon>
        <taxon>Malvoideae</taxon>
        <taxon>Gossypium</taxon>
    </lineage>
</organism>
<feature type="compositionally biased region" description="Polar residues" evidence="1">
    <location>
        <begin position="1"/>
        <end position="11"/>
    </location>
</feature>
<accession>A0A9D3ZVX3</accession>
<feature type="region of interest" description="Disordered" evidence="1">
    <location>
        <begin position="1"/>
        <end position="39"/>
    </location>
</feature>
<gene>
    <name evidence="2" type="ORF">J1N35_025138</name>
</gene>
<name>A0A9D3ZVX3_9ROSI</name>
<evidence type="ECO:0000256" key="1">
    <source>
        <dbReference type="SAM" id="MobiDB-lite"/>
    </source>
</evidence>
<keyword evidence="3" id="KW-1185">Reference proteome</keyword>
<evidence type="ECO:0000313" key="2">
    <source>
        <dbReference type="EMBL" id="KAH1072810.1"/>
    </source>
</evidence>
<dbReference type="AlphaFoldDB" id="A0A9D3ZVX3"/>
<proteinExistence type="predicted"/>
<sequence length="72" mass="8016">MFYVRNTNTEPVPTDPEESGSDSDGLDNTEGTHPDFISYAPSPHMYNVDINAEGGLEFPKLLTKEQAMQVLR</sequence>
<dbReference type="Proteomes" id="UP000828251">
    <property type="component" value="Unassembled WGS sequence"/>
</dbReference>
<comment type="caution">
    <text evidence="2">The sequence shown here is derived from an EMBL/GenBank/DDBJ whole genome shotgun (WGS) entry which is preliminary data.</text>
</comment>
<evidence type="ECO:0000313" key="3">
    <source>
        <dbReference type="Proteomes" id="UP000828251"/>
    </source>
</evidence>
<feature type="compositionally biased region" description="Acidic residues" evidence="1">
    <location>
        <begin position="15"/>
        <end position="27"/>
    </location>
</feature>